<evidence type="ECO:0000256" key="1">
    <source>
        <dbReference type="ARBA" id="ARBA00004123"/>
    </source>
</evidence>
<dbReference type="PANTHER" id="PTHR12801">
    <property type="entry name" value="RNA EXONUCLEASE REXO1 / RECO3 FAMILY MEMBER-RELATED"/>
    <property type="match status" value="1"/>
</dbReference>
<dbReference type="SMART" id="SM00479">
    <property type="entry name" value="EXOIII"/>
    <property type="match status" value="1"/>
</dbReference>
<keyword evidence="8" id="KW-0539">Nucleus</keyword>
<comment type="similarity">
    <text evidence="2">Belongs to the REXO4 family.</text>
</comment>
<keyword evidence="13" id="KW-1185">Reference proteome</keyword>
<dbReference type="Gene3D" id="3.30.420.10">
    <property type="entry name" value="Ribonuclease H-like superfamily/Ribonuclease H"/>
    <property type="match status" value="1"/>
</dbReference>
<evidence type="ECO:0000313" key="12">
    <source>
        <dbReference type="EMBL" id="TPX58489.1"/>
    </source>
</evidence>
<dbReference type="FunFam" id="3.30.420.10:FF:000007">
    <property type="entry name" value="Interferon-stimulated exonuclease gene 20"/>
    <property type="match status" value="1"/>
</dbReference>
<name>A0A507E343_9FUNG</name>
<dbReference type="Proteomes" id="UP000318582">
    <property type="component" value="Unassembled WGS sequence"/>
</dbReference>
<dbReference type="InterPro" id="IPR012337">
    <property type="entry name" value="RNaseH-like_sf"/>
</dbReference>
<dbReference type="EMBL" id="QEAQ01000035">
    <property type="protein sequence ID" value="TPX58489.1"/>
    <property type="molecule type" value="Genomic_DNA"/>
</dbReference>
<comment type="function">
    <text evidence="9">Exoribonuclease involved in ribosome biosynthesis. Involved in the processing of ITS1, the internal transcribed spacer localized between the 18S and 5.8S rRNAs.</text>
</comment>
<evidence type="ECO:0000256" key="7">
    <source>
        <dbReference type="ARBA" id="ARBA00022839"/>
    </source>
</evidence>
<dbReference type="AlphaFoldDB" id="A0A507E343"/>
<evidence type="ECO:0000256" key="6">
    <source>
        <dbReference type="ARBA" id="ARBA00022801"/>
    </source>
</evidence>
<protein>
    <recommendedName>
        <fullName evidence="3">RNA exonuclease 4</fullName>
    </recommendedName>
</protein>
<evidence type="ECO:0000256" key="8">
    <source>
        <dbReference type="ARBA" id="ARBA00023242"/>
    </source>
</evidence>
<feature type="region of interest" description="Disordered" evidence="10">
    <location>
        <begin position="109"/>
        <end position="135"/>
    </location>
</feature>
<dbReference type="GO" id="GO:0008408">
    <property type="term" value="F:3'-5' exonuclease activity"/>
    <property type="evidence" value="ECO:0007669"/>
    <property type="project" value="InterPro"/>
</dbReference>
<evidence type="ECO:0000256" key="4">
    <source>
        <dbReference type="ARBA" id="ARBA00022552"/>
    </source>
</evidence>
<feature type="compositionally biased region" description="Low complexity" evidence="10">
    <location>
        <begin position="310"/>
        <end position="328"/>
    </location>
</feature>
<evidence type="ECO:0000256" key="5">
    <source>
        <dbReference type="ARBA" id="ARBA00022722"/>
    </source>
</evidence>
<dbReference type="InterPro" id="IPR036397">
    <property type="entry name" value="RNaseH_sf"/>
</dbReference>
<dbReference type="STRING" id="109895.A0A507E343"/>
<accession>A0A507E343</accession>
<sequence length="524" mass="56686">MTKTAPTPPEAKPKRVISGNWKLLSAKINKPSTSSKVSTLRKPLSKKIKVSTTKASTTTTTKAARALHDATHLKPVAGAKKEVTPEKKKEGKIVKLGKKAAKLMRLKKDDGNAGKKRKAVQNVDTKESEDDEEETIDSILNPTKRRKTANASTVSVIPATKPVKKVSYLPTPPPPTTTRTTLTPLPTSPPAADGDSDSDFELGGTLTSSAVLRKAAAARDASYCIAPVIDTRPVKSIQQVFQDLEDTAIADDDVDGGDVAPSTPTARALAQAAAVADEAEIRAQQQALLQRDLSILDSIMATETRESSLKTKTPSTTTTPPTLSSTNPLSLAAVTSTSLHAQTKSGKYVAIDCEMVGVGADGIRSMLARVSIVNYHGHTLLDEFVAPQEAVTDYRTFVSGITPELLKNAPPFKQVQQRVSDLLKDRIVIGHALKNDFNALLLNHPHRLVRDTSLYKPFRALARGRAPALRKLAKELLAINIQAGEHSSVEDAKVAMLLYRKERNNWERMVAKKIEKGTADRPEY</sequence>
<dbReference type="InterPro" id="IPR013520">
    <property type="entry name" value="Ribonucl_H"/>
</dbReference>
<dbReference type="Pfam" id="PF00929">
    <property type="entry name" value="RNase_T"/>
    <property type="match status" value="1"/>
</dbReference>
<dbReference type="GO" id="GO:0003676">
    <property type="term" value="F:nucleic acid binding"/>
    <property type="evidence" value="ECO:0007669"/>
    <property type="project" value="InterPro"/>
</dbReference>
<keyword evidence="7" id="KW-0269">Exonuclease</keyword>
<evidence type="ECO:0000256" key="9">
    <source>
        <dbReference type="ARBA" id="ARBA00025599"/>
    </source>
</evidence>
<evidence type="ECO:0000256" key="10">
    <source>
        <dbReference type="SAM" id="MobiDB-lite"/>
    </source>
</evidence>
<dbReference type="InterPro" id="IPR037431">
    <property type="entry name" value="REX4_DEDDh_dom"/>
</dbReference>
<evidence type="ECO:0000259" key="11">
    <source>
        <dbReference type="SMART" id="SM00479"/>
    </source>
</evidence>
<gene>
    <name evidence="12" type="ORF">PhCBS80983_g03090</name>
</gene>
<keyword evidence="4" id="KW-0698">rRNA processing</keyword>
<dbReference type="SUPFAM" id="SSF53098">
    <property type="entry name" value="Ribonuclease H-like"/>
    <property type="match status" value="1"/>
</dbReference>
<comment type="subcellular location">
    <subcellularLocation>
        <location evidence="1">Nucleus</location>
    </subcellularLocation>
</comment>
<feature type="region of interest" description="Disordered" evidence="10">
    <location>
        <begin position="165"/>
        <end position="197"/>
    </location>
</feature>
<dbReference type="GO" id="GO:0006364">
    <property type="term" value="P:rRNA processing"/>
    <property type="evidence" value="ECO:0007669"/>
    <property type="project" value="UniProtKB-KW"/>
</dbReference>
<proteinExistence type="inferred from homology"/>
<keyword evidence="6" id="KW-0378">Hydrolase</keyword>
<dbReference type="GO" id="GO:0005634">
    <property type="term" value="C:nucleus"/>
    <property type="evidence" value="ECO:0007669"/>
    <property type="project" value="UniProtKB-SubCell"/>
</dbReference>
<feature type="region of interest" description="Disordered" evidence="10">
    <location>
        <begin position="304"/>
        <end position="328"/>
    </location>
</feature>
<comment type="caution">
    <text evidence="12">The sequence shown here is derived from an EMBL/GenBank/DDBJ whole genome shotgun (WGS) entry which is preliminary data.</text>
</comment>
<evidence type="ECO:0000256" key="2">
    <source>
        <dbReference type="ARBA" id="ARBA00010489"/>
    </source>
</evidence>
<dbReference type="PANTHER" id="PTHR12801:SF45">
    <property type="entry name" value="RNA EXONUCLEASE 4"/>
    <property type="match status" value="1"/>
</dbReference>
<keyword evidence="5" id="KW-0540">Nuclease</keyword>
<organism evidence="12 13">
    <name type="scientific">Powellomyces hirtus</name>
    <dbReference type="NCBI Taxonomy" id="109895"/>
    <lineage>
        <taxon>Eukaryota</taxon>
        <taxon>Fungi</taxon>
        <taxon>Fungi incertae sedis</taxon>
        <taxon>Chytridiomycota</taxon>
        <taxon>Chytridiomycota incertae sedis</taxon>
        <taxon>Chytridiomycetes</taxon>
        <taxon>Spizellomycetales</taxon>
        <taxon>Powellomycetaceae</taxon>
        <taxon>Powellomyces</taxon>
    </lineage>
</organism>
<feature type="domain" description="Exonuclease" evidence="11">
    <location>
        <begin position="347"/>
        <end position="508"/>
    </location>
</feature>
<reference evidence="12 13" key="1">
    <citation type="journal article" date="2019" name="Sci. Rep.">
        <title>Comparative genomics of chytrid fungi reveal insights into the obligate biotrophic and pathogenic lifestyle of Synchytrium endobioticum.</title>
        <authorList>
            <person name="van de Vossenberg B.T.L.H."/>
            <person name="Warris S."/>
            <person name="Nguyen H.D.T."/>
            <person name="van Gent-Pelzer M.P.E."/>
            <person name="Joly D.L."/>
            <person name="van de Geest H.C."/>
            <person name="Bonants P.J.M."/>
            <person name="Smith D.S."/>
            <person name="Levesque C.A."/>
            <person name="van der Lee T.A.J."/>
        </authorList>
    </citation>
    <scope>NUCLEOTIDE SEQUENCE [LARGE SCALE GENOMIC DNA]</scope>
    <source>
        <strain evidence="12 13">CBS 809.83</strain>
    </source>
</reference>
<dbReference type="InterPro" id="IPR047021">
    <property type="entry name" value="REXO1/3/4-like"/>
</dbReference>
<feature type="compositionally biased region" description="Low complexity" evidence="10">
    <location>
        <begin position="177"/>
        <end position="193"/>
    </location>
</feature>
<evidence type="ECO:0000256" key="3">
    <source>
        <dbReference type="ARBA" id="ARBA00016937"/>
    </source>
</evidence>
<dbReference type="CDD" id="cd06144">
    <property type="entry name" value="REX4_like"/>
    <property type="match status" value="1"/>
</dbReference>
<evidence type="ECO:0000313" key="13">
    <source>
        <dbReference type="Proteomes" id="UP000318582"/>
    </source>
</evidence>